<comment type="function">
    <text evidence="13">Catalyzes the conversion of inosine 5'-phosphate (IMP) to xanthosine 5'-phosphate (XMP), the first committed and rate-limiting step in the de novo synthesis of guanine nucleotides, and therefore plays an important role in the regulation of cell growth.</text>
</comment>
<feature type="binding site" evidence="13 15">
    <location>
        <begin position="392"/>
        <end position="396"/>
    </location>
    <ligand>
        <name>IMP</name>
        <dbReference type="ChEBI" id="CHEBI:58053"/>
    </ligand>
</feature>
<evidence type="ECO:0000256" key="4">
    <source>
        <dbReference type="ARBA" id="ARBA00022723"/>
    </source>
</evidence>
<keyword evidence="7 13" id="KW-0658">Purine biosynthesis</keyword>
<keyword evidence="4 13" id="KW-0479">Metal-binding</keyword>
<evidence type="ECO:0000256" key="7">
    <source>
        <dbReference type="ARBA" id="ARBA00022755"/>
    </source>
</evidence>
<dbReference type="Pfam" id="PF00478">
    <property type="entry name" value="IMPDH"/>
    <property type="match status" value="1"/>
</dbReference>
<dbReference type="Pfam" id="PF00571">
    <property type="entry name" value="CBS"/>
    <property type="match status" value="2"/>
</dbReference>
<dbReference type="CDD" id="cd04601">
    <property type="entry name" value="CBS_pair_IMPDH"/>
    <property type="match status" value="1"/>
</dbReference>
<dbReference type="PANTHER" id="PTHR11911:SF111">
    <property type="entry name" value="INOSINE-5'-MONOPHOSPHATE DEHYDROGENASE"/>
    <property type="match status" value="1"/>
</dbReference>
<name>A0A4Q2M677_9MICO</name>
<dbReference type="InterPro" id="IPR015875">
    <property type="entry name" value="IMP_DH/GMP_Rdtase_CS"/>
</dbReference>
<keyword evidence="8 13" id="KW-0630">Potassium</keyword>
<comment type="catalytic activity">
    <reaction evidence="12 13 20">
        <text>IMP + NAD(+) + H2O = XMP + NADH + H(+)</text>
        <dbReference type="Rhea" id="RHEA:11708"/>
        <dbReference type="ChEBI" id="CHEBI:15377"/>
        <dbReference type="ChEBI" id="CHEBI:15378"/>
        <dbReference type="ChEBI" id="CHEBI:57464"/>
        <dbReference type="ChEBI" id="CHEBI:57540"/>
        <dbReference type="ChEBI" id="CHEBI:57945"/>
        <dbReference type="ChEBI" id="CHEBI:58053"/>
        <dbReference type="EC" id="1.1.1.205"/>
    </reaction>
</comment>
<evidence type="ECO:0000256" key="6">
    <source>
        <dbReference type="ARBA" id="ARBA00022749"/>
    </source>
</evidence>
<feature type="binding site" description="in other chain" evidence="13 17">
    <location>
        <position position="309"/>
    </location>
    <ligand>
        <name>K(+)</name>
        <dbReference type="ChEBI" id="CHEBI:29103"/>
        <note>ligand shared between two tetrameric partners</note>
    </ligand>
</feature>
<dbReference type="InterPro" id="IPR001093">
    <property type="entry name" value="IMP_DH_GMPRt"/>
</dbReference>
<gene>
    <name evidence="13 23" type="primary">guaB</name>
    <name evidence="22" type="ORF">BJ972_001345</name>
    <name evidence="23" type="ORF">ESP50_06065</name>
</gene>
<feature type="binding site" evidence="13 15">
    <location>
        <position position="429"/>
    </location>
    <ligand>
        <name>IMP</name>
        <dbReference type="ChEBI" id="CHEBI:58053"/>
    </ligand>
</feature>
<feature type="binding site" evidence="13">
    <location>
        <position position="485"/>
    </location>
    <ligand>
        <name>K(+)</name>
        <dbReference type="ChEBI" id="CHEBI:29103"/>
        <note>ligand shared between two tetrameric partners</note>
    </ligand>
</feature>
<evidence type="ECO:0000313" key="25">
    <source>
        <dbReference type="Proteomes" id="UP000581087"/>
    </source>
</evidence>
<dbReference type="FunFam" id="3.20.20.70:FF:000003">
    <property type="entry name" value="GMP reductase"/>
    <property type="match status" value="1"/>
</dbReference>
<feature type="binding site" evidence="13">
    <location>
        <position position="484"/>
    </location>
    <ligand>
        <name>K(+)</name>
        <dbReference type="ChEBI" id="CHEBI:29103"/>
        <note>ligand shared between two tetrameric partners</note>
    </ligand>
</feature>
<dbReference type="Proteomes" id="UP000581087">
    <property type="component" value="Unassembled WGS sequence"/>
</dbReference>
<feature type="binding site" evidence="13 15">
    <location>
        <position position="310"/>
    </location>
    <ligand>
        <name>IMP</name>
        <dbReference type="ChEBI" id="CHEBI:58053"/>
    </ligand>
</feature>
<dbReference type="SUPFAM" id="SSF51412">
    <property type="entry name" value="Inosine monophosphate dehydrogenase (IMPDH)"/>
    <property type="match status" value="2"/>
</dbReference>
<dbReference type="EC" id="1.1.1.205" evidence="13 20"/>
<evidence type="ECO:0000256" key="10">
    <source>
        <dbReference type="ARBA" id="ARBA00023027"/>
    </source>
</evidence>
<feature type="binding site" evidence="13 16">
    <location>
        <begin position="305"/>
        <end position="307"/>
    </location>
    <ligand>
        <name>NAD(+)</name>
        <dbReference type="ChEBI" id="CHEBI:57540"/>
    </ligand>
</feature>
<evidence type="ECO:0000256" key="17">
    <source>
        <dbReference type="PIRSR" id="PIRSR000130-4"/>
    </source>
</evidence>
<sequence>METSDPFGFVGLTYDDVLLLPGHTDVIPSEADTTSRLTRRINVATPLLSSAMDTVTEKRMAIGMAREGGIGILHRNLSIDDQATIADQVKRSESGMVTNPVTTSPDATVADVDMLCGQYRISGLPVVDDNGILVGIITNRDMRFVSDFEKATTRVRDVMTKMPLVTGKVGIDPDDAIAIFAQHKIEKLPLIDASGRLTGLITVKDFDKSEKYPLATKDDEGRLRVGAAIGFFGDAWERAGALRDAGVDVLVVDTANGESAGVLDIIRRLKADPAFNAIDIIGGNVATRAGAQAIIDAGADAVKVGVGPGSICTTRVVAGVGVPQVTAVYEASLAARETGIPIIADGGLQYSGDIAKALVAGADTVMLGSLLAGTAESPGELVFVNGKQYKTYRGMGSLGALQTRGKKTSYSKDRYFQADVPNDDKLIPEGIEGQVPFRGPLSAVAYQLVGGLRQSMFYVGARSIPELKAKGKFVRITPAGLKESHPHDVQIVVEAPNYTR</sequence>
<keyword evidence="24" id="KW-1185">Reference proteome</keyword>
<accession>A0A4Q2M677</accession>
<dbReference type="PROSITE" id="PS51371">
    <property type="entry name" value="CBS"/>
    <property type="match status" value="2"/>
</dbReference>
<dbReference type="InterPro" id="IPR013785">
    <property type="entry name" value="Aldolase_TIM"/>
</dbReference>
<keyword evidence="11 18" id="KW-0129">CBS domain</keyword>
<evidence type="ECO:0000256" key="12">
    <source>
        <dbReference type="ARBA" id="ARBA00048028"/>
    </source>
</evidence>
<feature type="active site" description="Thioimidate intermediate" evidence="13 14">
    <location>
        <position position="312"/>
    </location>
</feature>
<dbReference type="Proteomes" id="UP000292686">
    <property type="component" value="Unassembled WGS sequence"/>
</dbReference>
<comment type="caution">
    <text evidence="13">Lacks conserved residue(s) required for the propagation of feature annotation.</text>
</comment>
<feature type="domain" description="CBS" evidence="21">
    <location>
        <begin position="96"/>
        <end position="152"/>
    </location>
</feature>
<evidence type="ECO:0000256" key="5">
    <source>
        <dbReference type="ARBA" id="ARBA00022737"/>
    </source>
</evidence>
<comment type="caution">
    <text evidence="23">The sequence shown here is derived from an EMBL/GenBank/DDBJ whole genome shotgun (WGS) entry which is preliminary data.</text>
</comment>
<evidence type="ECO:0000256" key="3">
    <source>
        <dbReference type="ARBA" id="ARBA00011881"/>
    </source>
</evidence>
<proteinExistence type="inferred from homology"/>
<evidence type="ECO:0000256" key="14">
    <source>
        <dbReference type="PIRSR" id="PIRSR000130-1"/>
    </source>
</evidence>
<keyword evidence="5" id="KW-0677">Repeat</keyword>
<dbReference type="PANTHER" id="PTHR11911">
    <property type="entry name" value="INOSINE-5-MONOPHOSPHATE DEHYDROGENASE RELATED"/>
    <property type="match status" value="1"/>
</dbReference>
<dbReference type="OrthoDB" id="9805398at2"/>
<dbReference type="UniPathway" id="UPA00601">
    <property type="reaction ID" value="UER00295"/>
</dbReference>
<evidence type="ECO:0000313" key="24">
    <source>
        <dbReference type="Proteomes" id="UP000292686"/>
    </source>
</evidence>
<dbReference type="GO" id="GO:0003938">
    <property type="term" value="F:IMP dehydrogenase activity"/>
    <property type="evidence" value="ECO:0007669"/>
    <property type="project" value="UniProtKB-UniRule"/>
</dbReference>
<feature type="binding site" evidence="13 15">
    <location>
        <begin position="368"/>
        <end position="369"/>
    </location>
    <ligand>
        <name>IMP</name>
        <dbReference type="ChEBI" id="CHEBI:58053"/>
    </ligand>
</feature>
<reference evidence="23 24" key="1">
    <citation type="submission" date="2019-01" db="EMBL/GenBank/DDBJ databases">
        <title>Agromyces.</title>
        <authorList>
            <person name="Li J."/>
        </authorList>
    </citation>
    <scope>NUCLEOTIDE SEQUENCE [LARGE SCALE GENOMIC DNA]</scope>
    <source>
        <strain evidence="23 24">DSM 23870</strain>
    </source>
</reference>
<dbReference type="PIRSF" id="PIRSF000130">
    <property type="entry name" value="IMPDH"/>
    <property type="match status" value="1"/>
</dbReference>
<feature type="binding site" evidence="13">
    <location>
        <position position="483"/>
    </location>
    <ligand>
        <name>K(+)</name>
        <dbReference type="ChEBI" id="CHEBI:29103"/>
        <note>ligand shared between two tetrameric partners</note>
    </ligand>
</feature>
<dbReference type="InterPro" id="IPR000644">
    <property type="entry name" value="CBS_dom"/>
</dbReference>
<comment type="pathway">
    <text evidence="13 20">Purine metabolism; XMP biosynthesis via de novo pathway; XMP from IMP: step 1/1.</text>
</comment>
<dbReference type="PROSITE" id="PS00487">
    <property type="entry name" value="IMP_DH_GMP_RED"/>
    <property type="match status" value="1"/>
</dbReference>
<dbReference type="EMBL" id="JACCBI010000001">
    <property type="protein sequence ID" value="NYD66826.1"/>
    <property type="molecule type" value="Genomic_DNA"/>
</dbReference>
<evidence type="ECO:0000256" key="9">
    <source>
        <dbReference type="ARBA" id="ARBA00023002"/>
    </source>
</evidence>
<evidence type="ECO:0000259" key="21">
    <source>
        <dbReference type="PROSITE" id="PS51371"/>
    </source>
</evidence>
<keyword evidence="6 13" id="KW-0332">GMP biosynthesis</keyword>
<evidence type="ECO:0000256" key="15">
    <source>
        <dbReference type="PIRSR" id="PIRSR000130-2"/>
    </source>
</evidence>
<feature type="binding site" description="in other chain" evidence="13 17">
    <location>
        <position position="312"/>
    </location>
    <ligand>
        <name>K(+)</name>
        <dbReference type="ChEBI" id="CHEBI:29103"/>
        <note>ligand shared between two tetrameric partners</note>
    </ligand>
</feature>
<feature type="binding site" description="in other chain" evidence="13 17">
    <location>
        <position position="307"/>
    </location>
    <ligand>
        <name>K(+)</name>
        <dbReference type="ChEBI" id="CHEBI:29103"/>
        <note>ligand shared between two tetrameric partners</note>
    </ligand>
</feature>
<dbReference type="SMART" id="SM01240">
    <property type="entry name" value="IMPDH"/>
    <property type="match status" value="1"/>
</dbReference>
<feature type="binding site" evidence="13 15">
    <location>
        <begin position="345"/>
        <end position="347"/>
    </location>
    <ligand>
        <name>IMP</name>
        <dbReference type="ChEBI" id="CHEBI:58053"/>
    </ligand>
</feature>
<evidence type="ECO:0000256" key="19">
    <source>
        <dbReference type="RuleBase" id="RU003927"/>
    </source>
</evidence>
<evidence type="ECO:0000256" key="8">
    <source>
        <dbReference type="ARBA" id="ARBA00022958"/>
    </source>
</evidence>
<reference evidence="22 25" key="2">
    <citation type="submission" date="2020-07" db="EMBL/GenBank/DDBJ databases">
        <title>Sequencing the genomes of 1000 actinobacteria strains.</title>
        <authorList>
            <person name="Klenk H.-P."/>
        </authorList>
    </citation>
    <scope>NUCLEOTIDE SEQUENCE [LARGE SCALE GENOMIC DNA]</scope>
    <source>
        <strain evidence="22 25">DSM 23870</strain>
    </source>
</reference>
<comment type="cofactor">
    <cofactor evidence="1 13">
        <name>K(+)</name>
        <dbReference type="ChEBI" id="CHEBI:29103"/>
    </cofactor>
</comment>
<dbReference type="EMBL" id="SDPM01000002">
    <property type="protein sequence ID" value="RXZ87479.1"/>
    <property type="molecule type" value="Genomic_DNA"/>
</dbReference>
<dbReference type="RefSeq" id="WP_129173130.1">
    <property type="nucleotide sequence ID" value="NZ_JACCBI010000001.1"/>
</dbReference>
<dbReference type="GO" id="GO:0046872">
    <property type="term" value="F:metal ion binding"/>
    <property type="evidence" value="ECO:0007669"/>
    <property type="project" value="UniProtKB-UniRule"/>
</dbReference>
<evidence type="ECO:0000256" key="1">
    <source>
        <dbReference type="ARBA" id="ARBA00001958"/>
    </source>
</evidence>
<comment type="activity regulation">
    <text evidence="13">Mycophenolic acid (MPA) is a non-competitive inhibitor that prevents formation of the closed enzyme conformation by binding to the same site as the amobile flap. In contrast, mizoribine monophosphate (MZP) is a competitive inhibitor that induces the closed conformation. MPA is a potent inhibitor of mammalian IMPDHs but a poor inhibitor of the bacterial enzymes. MZP is a more potent inhibitor of bacterial IMPDH.</text>
</comment>
<dbReference type="InterPro" id="IPR005990">
    <property type="entry name" value="IMP_DH"/>
</dbReference>
<evidence type="ECO:0000256" key="13">
    <source>
        <dbReference type="HAMAP-Rule" id="MF_01964"/>
    </source>
</evidence>
<evidence type="ECO:0000313" key="23">
    <source>
        <dbReference type="EMBL" id="RXZ87479.1"/>
    </source>
</evidence>
<feature type="binding site" evidence="13">
    <location>
        <position position="253"/>
    </location>
    <ligand>
        <name>NAD(+)</name>
        <dbReference type="ChEBI" id="CHEBI:57540"/>
    </ligand>
</feature>
<feature type="active site" description="Proton acceptor" evidence="13 14">
    <location>
        <position position="414"/>
    </location>
</feature>
<dbReference type="CDD" id="cd00381">
    <property type="entry name" value="IMPDH"/>
    <property type="match status" value="1"/>
</dbReference>
<organism evidence="23 24">
    <name type="scientific">Agromyces atrinae</name>
    <dbReference type="NCBI Taxonomy" id="592376"/>
    <lineage>
        <taxon>Bacteria</taxon>
        <taxon>Bacillati</taxon>
        <taxon>Actinomycetota</taxon>
        <taxon>Actinomycetes</taxon>
        <taxon>Micrococcales</taxon>
        <taxon>Microbacteriaceae</taxon>
        <taxon>Agromyces</taxon>
    </lineage>
</organism>
<keyword evidence="10 13" id="KW-0520">NAD</keyword>
<evidence type="ECO:0000256" key="11">
    <source>
        <dbReference type="ARBA" id="ARBA00023122"/>
    </source>
</evidence>
<feature type="binding site" evidence="16">
    <location>
        <begin position="253"/>
        <end position="255"/>
    </location>
    <ligand>
        <name>NAD(+)</name>
        <dbReference type="ChEBI" id="CHEBI:57540"/>
    </ligand>
</feature>
<dbReference type="GO" id="GO:0006183">
    <property type="term" value="P:GTP biosynthetic process"/>
    <property type="evidence" value="ECO:0007669"/>
    <property type="project" value="TreeGrafter"/>
</dbReference>
<dbReference type="SMART" id="SM00116">
    <property type="entry name" value="CBS"/>
    <property type="match status" value="2"/>
</dbReference>
<protein>
    <recommendedName>
        <fullName evidence="13 20">Inosine-5'-monophosphate dehydrogenase</fullName>
        <shortName evidence="13">IMP dehydrogenase</shortName>
        <shortName evidence="13">IMPD</shortName>
        <shortName evidence="13">IMPDH</shortName>
        <ecNumber evidence="13 20">1.1.1.205</ecNumber>
    </recommendedName>
</protein>
<keyword evidence="9 13" id="KW-0560">Oxidoreductase</keyword>
<dbReference type="GO" id="GO:0000166">
    <property type="term" value="F:nucleotide binding"/>
    <property type="evidence" value="ECO:0007669"/>
    <property type="project" value="UniProtKB-UniRule"/>
</dbReference>
<evidence type="ECO:0000256" key="2">
    <source>
        <dbReference type="ARBA" id="ARBA00005502"/>
    </source>
</evidence>
<feature type="domain" description="CBS" evidence="21">
    <location>
        <begin position="159"/>
        <end position="216"/>
    </location>
</feature>
<dbReference type="AlphaFoldDB" id="A0A4Q2M677"/>
<dbReference type="Gene3D" id="3.20.20.70">
    <property type="entry name" value="Aldolase class I"/>
    <property type="match status" value="1"/>
</dbReference>
<comment type="subunit">
    <text evidence="3 13">Homotetramer.</text>
</comment>
<evidence type="ECO:0000313" key="22">
    <source>
        <dbReference type="EMBL" id="NYD66826.1"/>
    </source>
</evidence>
<evidence type="ECO:0000256" key="18">
    <source>
        <dbReference type="PROSITE-ProRule" id="PRU00703"/>
    </source>
</evidence>
<dbReference type="HAMAP" id="MF_01964">
    <property type="entry name" value="IMPDH"/>
    <property type="match status" value="1"/>
</dbReference>
<dbReference type="GO" id="GO:0006177">
    <property type="term" value="P:GMP biosynthetic process"/>
    <property type="evidence" value="ECO:0007669"/>
    <property type="project" value="UniProtKB-UniRule"/>
</dbReference>
<evidence type="ECO:0000256" key="16">
    <source>
        <dbReference type="PIRSR" id="PIRSR000130-3"/>
    </source>
</evidence>
<evidence type="ECO:0000256" key="20">
    <source>
        <dbReference type="RuleBase" id="RU003928"/>
    </source>
</evidence>
<comment type="similarity">
    <text evidence="2 13 19">Belongs to the IMPDH/GMPR family.</text>
</comment>
<dbReference type="NCBIfam" id="TIGR01302">
    <property type="entry name" value="IMP_dehydrog"/>
    <property type="match status" value="1"/>
</dbReference>